<name>A0A8T2TVG0_CERRI</name>
<gene>
    <name evidence="1" type="ORF">KP509_11G053900</name>
</gene>
<evidence type="ECO:0000313" key="1">
    <source>
        <dbReference type="EMBL" id="KAH7425435.1"/>
    </source>
</evidence>
<sequence length="121" mass="14047">MNELLPQVRDIARGMYNEPELQLSEREHRWSRSNDKHITAETIREDESYSRVDKRTGETVHGHRIRTCYNMRDCESEKGSMVTKILTWTGVTLAALATGALTYALTQSNEEEDQNEHHENQ</sequence>
<protein>
    <submittedName>
        <fullName evidence="1">Uncharacterized protein</fullName>
    </submittedName>
</protein>
<dbReference type="Proteomes" id="UP000825935">
    <property type="component" value="Chromosome 11"/>
</dbReference>
<comment type="caution">
    <text evidence="1">The sequence shown here is derived from an EMBL/GenBank/DDBJ whole genome shotgun (WGS) entry which is preliminary data.</text>
</comment>
<keyword evidence="2" id="KW-1185">Reference proteome</keyword>
<accession>A0A8T2TVG0</accession>
<dbReference type="AlphaFoldDB" id="A0A8T2TVG0"/>
<evidence type="ECO:0000313" key="2">
    <source>
        <dbReference type="Proteomes" id="UP000825935"/>
    </source>
</evidence>
<proteinExistence type="predicted"/>
<organism evidence="1 2">
    <name type="scientific">Ceratopteris richardii</name>
    <name type="common">Triangle waterfern</name>
    <dbReference type="NCBI Taxonomy" id="49495"/>
    <lineage>
        <taxon>Eukaryota</taxon>
        <taxon>Viridiplantae</taxon>
        <taxon>Streptophyta</taxon>
        <taxon>Embryophyta</taxon>
        <taxon>Tracheophyta</taxon>
        <taxon>Polypodiopsida</taxon>
        <taxon>Polypodiidae</taxon>
        <taxon>Polypodiales</taxon>
        <taxon>Pteridineae</taxon>
        <taxon>Pteridaceae</taxon>
        <taxon>Parkerioideae</taxon>
        <taxon>Ceratopteris</taxon>
    </lineage>
</organism>
<reference evidence="1" key="1">
    <citation type="submission" date="2021-08" db="EMBL/GenBank/DDBJ databases">
        <title>WGS assembly of Ceratopteris richardii.</title>
        <authorList>
            <person name="Marchant D.B."/>
            <person name="Chen G."/>
            <person name="Jenkins J."/>
            <person name="Shu S."/>
            <person name="Leebens-Mack J."/>
            <person name="Grimwood J."/>
            <person name="Schmutz J."/>
            <person name="Soltis P."/>
            <person name="Soltis D."/>
            <person name="Chen Z.-H."/>
        </authorList>
    </citation>
    <scope>NUCLEOTIDE SEQUENCE</scope>
    <source>
        <strain evidence="1">Whitten #5841</strain>
        <tissue evidence="1">Leaf</tissue>
    </source>
</reference>
<dbReference type="EMBL" id="CM035416">
    <property type="protein sequence ID" value="KAH7425435.1"/>
    <property type="molecule type" value="Genomic_DNA"/>
</dbReference>